<proteinExistence type="predicted"/>
<feature type="domain" description="ABC transporter" evidence="3">
    <location>
        <begin position="48"/>
        <end position="101"/>
    </location>
</feature>
<keyword evidence="1" id="KW-0547">Nucleotide-binding</keyword>
<dbReference type="Gene3D" id="3.40.50.300">
    <property type="entry name" value="P-loop containing nucleotide triphosphate hydrolases"/>
    <property type="match status" value="1"/>
</dbReference>
<dbReference type="InterPro" id="IPR050173">
    <property type="entry name" value="ABC_transporter_C-like"/>
</dbReference>
<dbReference type="InterPro" id="IPR003439">
    <property type="entry name" value="ABC_transporter-like_ATP-bd"/>
</dbReference>
<feature type="non-terminal residue" evidence="4">
    <location>
        <position position="1"/>
    </location>
</feature>
<organism evidence="4 5">
    <name type="scientific">Brachionus calyciflorus</name>
    <dbReference type="NCBI Taxonomy" id="104777"/>
    <lineage>
        <taxon>Eukaryota</taxon>
        <taxon>Metazoa</taxon>
        <taxon>Spiralia</taxon>
        <taxon>Gnathifera</taxon>
        <taxon>Rotifera</taxon>
        <taxon>Eurotatoria</taxon>
        <taxon>Monogononta</taxon>
        <taxon>Pseudotrocha</taxon>
        <taxon>Ploima</taxon>
        <taxon>Brachionidae</taxon>
        <taxon>Brachionus</taxon>
    </lineage>
</organism>
<dbReference type="GO" id="GO:0016887">
    <property type="term" value="F:ATP hydrolysis activity"/>
    <property type="evidence" value="ECO:0007669"/>
    <property type="project" value="InterPro"/>
</dbReference>
<dbReference type="AlphaFoldDB" id="A0A814T002"/>
<feature type="non-terminal residue" evidence="4">
    <location>
        <position position="124"/>
    </location>
</feature>
<protein>
    <recommendedName>
        <fullName evidence="3">ABC transporter domain-containing protein</fullName>
    </recommendedName>
</protein>
<dbReference type="GO" id="GO:0042626">
    <property type="term" value="F:ATPase-coupled transmembrane transporter activity"/>
    <property type="evidence" value="ECO:0007669"/>
    <property type="project" value="TreeGrafter"/>
</dbReference>
<dbReference type="Pfam" id="PF00005">
    <property type="entry name" value="ABC_tran"/>
    <property type="match status" value="1"/>
</dbReference>
<dbReference type="OrthoDB" id="6500128at2759"/>
<dbReference type="GO" id="GO:0005524">
    <property type="term" value="F:ATP binding"/>
    <property type="evidence" value="ECO:0007669"/>
    <property type="project" value="UniProtKB-KW"/>
</dbReference>
<comment type="caution">
    <text evidence="4">The sequence shown here is derived from an EMBL/GenBank/DDBJ whole genome shotgun (WGS) entry which is preliminary data.</text>
</comment>
<dbReference type="SUPFAM" id="SSF52540">
    <property type="entry name" value="P-loop containing nucleoside triphosphate hydrolases"/>
    <property type="match status" value="1"/>
</dbReference>
<keyword evidence="5" id="KW-1185">Reference proteome</keyword>
<accession>A0A814T002</accession>
<reference evidence="4" key="1">
    <citation type="submission" date="2021-02" db="EMBL/GenBank/DDBJ databases">
        <authorList>
            <person name="Nowell W R."/>
        </authorList>
    </citation>
    <scope>NUCLEOTIDE SEQUENCE</scope>
    <source>
        <strain evidence="4">Ploen Becks lab</strain>
    </source>
</reference>
<gene>
    <name evidence="4" type="ORF">OXX778_LOCUS23439</name>
</gene>
<evidence type="ECO:0000256" key="2">
    <source>
        <dbReference type="ARBA" id="ARBA00022840"/>
    </source>
</evidence>
<dbReference type="EMBL" id="CAJNOC010012729">
    <property type="protein sequence ID" value="CAF1155208.1"/>
    <property type="molecule type" value="Genomic_DNA"/>
</dbReference>
<keyword evidence="2" id="KW-0067">ATP-binding</keyword>
<sequence>AKVSLTRISTFLLKEEIDDTDISNEDIPDVAVKCDNVDLAWDTTPLFKELNLEVKKGKLVAVVGSVGSGKSSLLSGLLGEMNKLNDGLINLNGRTAYVPQQAWIQNETVRNNILFGSPYDESFY</sequence>
<name>A0A814T002_9BILA</name>
<dbReference type="PANTHER" id="PTHR24223">
    <property type="entry name" value="ATP-BINDING CASSETTE SUB-FAMILY C"/>
    <property type="match status" value="1"/>
</dbReference>
<evidence type="ECO:0000313" key="5">
    <source>
        <dbReference type="Proteomes" id="UP000663879"/>
    </source>
</evidence>
<evidence type="ECO:0000256" key="1">
    <source>
        <dbReference type="ARBA" id="ARBA00022741"/>
    </source>
</evidence>
<evidence type="ECO:0000313" key="4">
    <source>
        <dbReference type="EMBL" id="CAF1155208.1"/>
    </source>
</evidence>
<dbReference type="GO" id="GO:0016020">
    <property type="term" value="C:membrane"/>
    <property type="evidence" value="ECO:0007669"/>
    <property type="project" value="TreeGrafter"/>
</dbReference>
<evidence type="ECO:0000259" key="3">
    <source>
        <dbReference type="Pfam" id="PF00005"/>
    </source>
</evidence>
<dbReference type="Proteomes" id="UP000663879">
    <property type="component" value="Unassembled WGS sequence"/>
</dbReference>
<dbReference type="InterPro" id="IPR027417">
    <property type="entry name" value="P-loop_NTPase"/>
</dbReference>